<dbReference type="CDD" id="cd06225">
    <property type="entry name" value="HAMP"/>
    <property type="match status" value="1"/>
</dbReference>
<keyword evidence="1" id="KW-0812">Transmembrane</keyword>
<dbReference type="EMBL" id="GL883080">
    <property type="protein sequence ID" value="EGF89738.1"/>
    <property type="molecule type" value="Genomic_DNA"/>
</dbReference>
<dbReference type="HOGENOM" id="CLU_1003423_0_0_5"/>
<dbReference type="SUPFAM" id="SSF158472">
    <property type="entry name" value="HAMP domain-like"/>
    <property type="match status" value="1"/>
</dbReference>
<dbReference type="GO" id="GO:0007165">
    <property type="term" value="P:signal transduction"/>
    <property type="evidence" value="ECO:0007669"/>
    <property type="project" value="InterPro"/>
</dbReference>
<dbReference type="AlphaFoldDB" id="F4QSL8"/>
<evidence type="ECO:0000313" key="3">
    <source>
        <dbReference type="EMBL" id="EGF89738.1"/>
    </source>
</evidence>
<dbReference type="Proteomes" id="UP000006512">
    <property type="component" value="Unassembled WGS sequence"/>
</dbReference>
<reference evidence="4" key="1">
    <citation type="submission" date="2011-03" db="EMBL/GenBank/DDBJ databases">
        <title>Draft genome sequence of Brevundimonas diminuta.</title>
        <authorList>
            <person name="Brown P.J.B."/>
            <person name="Buechlein A."/>
            <person name="Hemmerich C."/>
            <person name="Brun Y.V."/>
        </authorList>
    </citation>
    <scope>NUCLEOTIDE SEQUENCE [LARGE SCALE GENOMIC DNA]</scope>
    <source>
        <strain evidence="4">C19</strain>
    </source>
</reference>
<dbReference type="Gene3D" id="6.10.340.10">
    <property type="match status" value="1"/>
</dbReference>
<keyword evidence="1" id="KW-1133">Transmembrane helix</keyword>
<evidence type="ECO:0000313" key="4">
    <source>
        <dbReference type="Proteomes" id="UP000006512"/>
    </source>
</evidence>
<dbReference type="STRING" id="715226.ABI_41610"/>
<dbReference type="eggNOG" id="COG2972">
    <property type="taxonomic scope" value="Bacteria"/>
</dbReference>
<evidence type="ECO:0000256" key="1">
    <source>
        <dbReference type="SAM" id="Phobius"/>
    </source>
</evidence>
<evidence type="ECO:0000259" key="2">
    <source>
        <dbReference type="PROSITE" id="PS50885"/>
    </source>
</evidence>
<keyword evidence="1" id="KW-0472">Membrane</keyword>
<feature type="transmembrane region" description="Helical" evidence="1">
    <location>
        <begin position="184"/>
        <end position="212"/>
    </location>
</feature>
<accession>F4QSL8</accession>
<organism evidence="3 4">
    <name type="scientific">Asticcacaulis biprosthecium C19</name>
    <dbReference type="NCBI Taxonomy" id="715226"/>
    <lineage>
        <taxon>Bacteria</taxon>
        <taxon>Pseudomonadati</taxon>
        <taxon>Pseudomonadota</taxon>
        <taxon>Alphaproteobacteria</taxon>
        <taxon>Caulobacterales</taxon>
        <taxon>Caulobacteraceae</taxon>
        <taxon>Asticcacaulis</taxon>
    </lineage>
</organism>
<proteinExistence type="predicted"/>
<protein>
    <submittedName>
        <fullName evidence="3">HAMP domain protein</fullName>
    </submittedName>
</protein>
<feature type="domain" description="HAMP" evidence="2">
    <location>
        <begin position="205"/>
        <end position="257"/>
    </location>
</feature>
<name>F4QSL8_9CAUL</name>
<dbReference type="Pfam" id="PF00672">
    <property type="entry name" value="HAMP"/>
    <property type="match status" value="1"/>
</dbReference>
<dbReference type="PROSITE" id="PS50885">
    <property type="entry name" value="HAMP"/>
    <property type="match status" value="1"/>
</dbReference>
<dbReference type="SMART" id="SM00304">
    <property type="entry name" value="HAMP"/>
    <property type="match status" value="1"/>
</dbReference>
<keyword evidence="4" id="KW-1185">Reference proteome</keyword>
<gene>
    <name evidence="3" type="ORF">ABI_41610</name>
</gene>
<dbReference type="GO" id="GO:0016020">
    <property type="term" value="C:membrane"/>
    <property type="evidence" value="ECO:0007669"/>
    <property type="project" value="InterPro"/>
</dbReference>
<dbReference type="InterPro" id="IPR003660">
    <property type="entry name" value="HAMP_dom"/>
</dbReference>
<sequence length="275" mass="30648">MTIKAKILCLVAAFALLAVIITALSLKTMGDYNRIIADYRHNAENAFRGERLNRLVATNVIEIRGIYLSQSRDEELSQAVRVSQRAIELEAFLNAWPQSAGDLPELALVREKSRQLVNGGQYLAKITRERGRFVAQDIGDKPEYRASREALQVRIDTMVSGFDAKLASSQAQLKKFEEKRQIQFLMTAASGILILLGGSLWIAIDAIAAPLARVRESMVRISEGAYDTEIPAASRGEIGELWTALGILKSRAAEAERLSREQLQEEHKLRELVLD</sequence>